<dbReference type="SMART" id="SM00972">
    <property type="entry name" value="SCPU"/>
    <property type="match status" value="2"/>
</dbReference>
<dbReference type="Proteomes" id="UP000663912">
    <property type="component" value="Chromosome 2"/>
</dbReference>
<sequence>MRLIGILVAFIGFLSASPALAVSCSFSMTDLNFGWVNLTGGGSVQTTGSLRVTCSNPLAGNNLSVRICSNINAGSGGQVSGTRQMKFGNAALNFELHQDGLRTSKWGSVMQTGLGSPMAIDMPLPLEPLLGTVTVPIYGRISSSQGSAVKGQYNSSFAGTETRFNYAAFSGSAPNCSTMTENPTFVPFNVAAIVEPTCIVSAQTLNFGTHNNLLTAVNATGTISLTCTSNLPYTVSLNGGLSNTPAASRKMVRPNGSITYGLYTDAARTIPWGSAAGQTISGTGNGSARSLTVYGRVPAQTTPMTGLYSDTVVVTVNY</sequence>
<evidence type="ECO:0000313" key="6">
    <source>
        <dbReference type="Proteomes" id="UP000822331"/>
    </source>
</evidence>
<dbReference type="KEGG" id="arui:G6M88_18300"/>
<feature type="domain" description="Spore coat protein U/FanG" evidence="2">
    <location>
        <begin position="187"/>
        <end position="315"/>
    </location>
</feature>
<keyword evidence="4" id="KW-0167">Capsid protein</keyword>
<feature type="signal peptide" evidence="1">
    <location>
        <begin position="1"/>
        <end position="21"/>
    </location>
</feature>
<evidence type="ECO:0000313" key="5">
    <source>
        <dbReference type="Proteomes" id="UP000663912"/>
    </source>
</evidence>
<keyword evidence="1" id="KW-0732">Signal</keyword>
<evidence type="ECO:0000313" key="3">
    <source>
        <dbReference type="EMBL" id="NTF38565.1"/>
    </source>
</evidence>
<evidence type="ECO:0000256" key="1">
    <source>
        <dbReference type="SAM" id="SignalP"/>
    </source>
</evidence>
<dbReference type="EMBL" id="JAAMCP010000010">
    <property type="protein sequence ID" value="NTF38565.1"/>
    <property type="molecule type" value="Genomic_DNA"/>
</dbReference>
<evidence type="ECO:0000259" key="2">
    <source>
        <dbReference type="Pfam" id="PF05229"/>
    </source>
</evidence>
<proteinExistence type="predicted"/>
<organism evidence="4 5">
    <name type="scientific">Agrobacterium rubi</name>
    <dbReference type="NCBI Taxonomy" id="28099"/>
    <lineage>
        <taxon>Bacteria</taxon>
        <taxon>Pseudomonadati</taxon>
        <taxon>Pseudomonadota</taxon>
        <taxon>Alphaproteobacteria</taxon>
        <taxon>Hyphomicrobiales</taxon>
        <taxon>Rhizobiaceae</taxon>
        <taxon>Rhizobium/Agrobacterium group</taxon>
        <taxon>Agrobacterium</taxon>
    </lineage>
</organism>
<keyword evidence="4" id="KW-0946">Virion</keyword>
<dbReference type="PROSITE" id="PS51257">
    <property type="entry name" value="PROKAR_LIPOPROTEIN"/>
    <property type="match status" value="1"/>
</dbReference>
<feature type="domain" description="Spore coat protein U/FanG" evidence="2">
    <location>
        <begin position="14"/>
        <end position="157"/>
    </location>
</feature>
<reference evidence="3 6" key="1">
    <citation type="journal article" date="2020" name="Science">
        <title>Unexpected conservation and global transmission of agrobacterial virulence plasmids.</title>
        <authorList>
            <person name="Weisberg A.J."/>
            <person name="Davis E.W. 2nd"/>
            <person name="Tabima J."/>
            <person name="Belcher M.S."/>
            <person name="Miller M."/>
            <person name="Kuo C.H."/>
            <person name="Loper J.E."/>
            <person name="Grunwald N.J."/>
            <person name="Putnam M.L."/>
            <person name="Chang J.H."/>
        </authorList>
    </citation>
    <scope>NUCLEOTIDE SEQUENCE [LARGE SCALE GENOMIC DNA]</scope>
    <source>
        <strain evidence="3 6">A19/93</strain>
    </source>
</reference>
<dbReference type="InterPro" id="IPR053167">
    <property type="entry name" value="Spore_coat_component"/>
</dbReference>
<dbReference type="RefSeq" id="WP_065700411.1">
    <property type="nucleotide sequence ID" value="NZ_CP049207.1"/>
</dbReference>
<dbReference type="Pfam" id="PF05229">
    <property type="entry name" value="SCPU"/>
    <property type="match status" value="2"/>
</dbReference>
<accession>A0AAE7USI1</accession>
<evidence type="ECO:0000313" key="4">
    <source>
        <dbReference type="EMBL" id="QTG02366.1"/>
    </source>
</evidence>
<feature type="chain" id="PRO_5042008039" evidence="1">
    <location>
        <begin position="22"/>
        <end position="318"/>
    </location>
</feature>
<dbReference type="PANTHER" id="PTHR37089">
    <property type="entry name" value="PROTEIN U-RELATED"/>
    <property type="match status" value="1"/>
</dbReference>
<gene>
    <name evidence="3" type="ORF">G6L72_17860</name>
    <name evidence="4" type="ORF">G6M88_18300</name>
</gene>
<protein>
    <submittedName>
        <fullName evidence="4">Spore coat protein U domain-containing protein</fullName>
    </submittedName>
</protein>
<keyword evidence="6" id="KW-1185">Reference proteome</keyword>
<dbReference type="Proteomes" id="UP000822331">
    <property type="component" value="Unassembled WGS sequence"/>
</dbReference>
<name>A0AAE7USI1_9HYPH</name>
<reference evidence="4" key="2">
    <citation type="submission" date="2020-02" db="EMBL/GenBank/DDBJ databases">
        <title>Unexpected conservation and global transmission of agrobacterial virulence plasmids.</title>
        <authorList>
            <person name="Weisberg A.J."/>
            <person name="Davis E.W. II"/>
            <person name="Tabima J.R."/>
            <person name="Belcher M.S."/>
            <person name="Miller M."/>
            <person name="Kuo C.-H."/>
            <person name="Loper J.E."/>
            <person name="Grunwald N.J."/>
            <person name="Putnam M.L."/>
            <person name="Chang J.H."/>
        </authorList>
    </citation>
    <scope>NUCLEOTIDE SEQUENCE</scope>
    <source>
        <strain evidence="4">W2/73</strain>
    </source>
</reference>
<dbReference type="InterPro" id="IPR007893">
    <property type="entry name" value="Spore_coat_U/FanG"/>
</dbReference>
<dbReference type="AlphaFoldDB" id="A0AAE7USI1"/>
<dbReference type="EMBL" id="CP049207">
    <property type="protein sequence ID" value="QTG02366.1"/>
    <property type="molecule type" value="Genomic_DNA"/>
</dbReference>